<dbReference type="InterPro" id="IPR006528">
    <property type="entry name" value="Phage_head_morphogenesis_dom"/>
</dbReference>
<sequence>MHEHLAGGRALARWRISSETRKAHMDTGSISYRRAFEAYIRKGIPLALTLKETRPTTHYVWRTRGDGKVRPSHAANDGKIFAWDDPPPTGHPGEDYGCRCTAEPFLANIDERIEITLSDISDAGSPWSSRDFVGHYFNGKGRAVKVRDTGHLHSIVSAYMKEVEVKLKNNIARLSRQNRGNSFSDYYENTYDMTWTTFSIGDTKIRADVSGSCAERHGTLEISGDIDFRLEDEFVDPLDIGLEVIDLEETIIENIQRPIESRIRERINRIISDRLRGIKQDRLGIHTGEPYPITDEWSGQFEGRIYADSSISKFG</sequence>
<feature type="domain" description="Phage head morphogenesis" evidence="1">
    <location>
        <begin position="57"/>
        <end position="102"/>
    </location>
</feature>
<dbReference type="RefSeq" id="WP_111436158.1">
    <property type="nucleotide sequence ID" value="NZ_JACIGG010000009.1"/>
</dbReference>
<comment type="caution">
    <text evidence="2">The sequence shown here is derived from an EMBL/GenBank/DDBJ whole genome shotgun (WGS) entry which is preliminary data.</text>
</comment>
<reference evidence="2 3" key="1">
    <citation type="submission" date="2017-07" db="EMBL/GenBank/DDBJ databases">
        <title>Draft Genome Sequences of Select Purple Nonsulfur Bacteria.</title>
        <authorList>
            <person name="Lasarre B."/>
            <person name="Mckinlay J.B."/>
        </authorList>
    </citation>
    <scope>NUCLEOTIDE SEQUENCE [LARGE SCALE GENOMIC DNA]</scope>
    <source>
        <strain evidence="2 3">DSM 11290</strain>
    </source>
</reference>
<evidence type="ECO:0000313" key="3">
    <source>
        <dbReference type="Proteomes" id="UP000249299"/>
    </source>
</evidence>
<dbReference type="Pfam" id="PF04233">
    <property type="entry name" value="Phage_Mu_F"/>
    <property type="match status" value="1"/>
</dbReference>
<accession>A0A327JGG8</accession>
<name>A0A327JGG8_9HYPH</name>
<protein>
    <recommendedName>
        <fullName evidence="1">Phage head morphogenesis domain-containing protein</fullName>
    </recommendedName>
</protein>
<gene>
    <name evidence="2" type="ORF">CH339_19985</name>
</gene>
<dbReference type="EMBL" id="NPEV01000058">
    <property type="protein sequence ID" value="RAI25021.1"/>
    <property type="molecule type" value="Genomic_DNA"/>
</dbReference>
<proteinExistence type="predicted"/>
<evidence type="ECO:0000313" key="2">
    <source>
        <dbReference type="EMBL" id="RAI25021.1"/>
    </source>
</evidence>
<dbReference type="OrthoDB" id="4446543at2"/>
<organism evidence="2 3">
    <name type="scientific">Rhodobium orientis</name>
    <dbReference type="NCBI Taxonomy" id="34017"/>
    <lineage>
        <taxon>Bacteria</taxon>
        <taxon>Pseudomonadati</taxon>
        <taxon>Pseudomonadota</taxon>
        <taxon>Alphaproteobacteria</taxon>
        <taxon>Hyphomicrobiales</taxon>
        <taxon>Rhodobiaceae</taxon>
        <taxon>Rhodobium</taxon>
    </lineage>
</organism>
<dbReference type="AlphaFoldDB" id="A0A327JGG8"/>
<dbReference type="NCBIfam" id="TIGR01641">
    <property type="entry name" value="phageSPP1_gp7"/>
    <property type="match status" value="1"/>
</dbReference>
<dbReference type="Proteomes" id="UP000249299">
    <property type="component" value="Unassembled WGS sequence"/>
</dbReference>
<evidence type="ECO:0000259" key="1">
    <source>
        <dbReference type="Pfam" id="PF04233"/>
    </source>
</evidence>
<keyword evidence="3" id="KW-1185">Reference proteome</keyword>